<comment type="caution">
    <text evidence="3">The sequence shown here is derived from an EMBL/GenBank/DDBJ whole genome shotgun (WGS) entry which is preliminary data.</text>
</comment>
<keyword evidence="4" id="KW-1185">Reference proteome</keyword>
<feature type="chain" id="PRO_5046031052" description="SnoaL-like domain-containing protein" evidence="1">
    <location>
        <begin position="19"/>
        <end position="164"/>
    </location>
</feature>
<dbReference type="InterPro" id="IPR037401">
    <property type="entry name" value="SnoaL-like"/>
</dbReference>
<proteinExistence type="predicted"/>
<accession>A0ABQ5Z9Z4</accession>
<dbReference type="EMBL" id="BSOO01000022">
    <property type="protein sequence ID" value="GLR48286.1"/>
    <property type="molecule type" value="Genomic_DNA"/>
</dbReference>
<keyword evidence="1" id="KW-0732">Signal</keyword>
<feature type="domain" description="SnoaL-like" evidence="2">
    <location>
        <begin position="27"/>
        <end position="144"/>
    </location>
</feature>
<dbReference type="SUPFAM" id="SSF54427">
    <property type="entry name" value="NTF2-like"/>
    <property type="match status" value="1"/>
</dbReference>
<dbReference type="RefSeq" id="WP_029940243.1">
    <property type="nucleotide sequence ID" value="NZ_BSOO01000022.1"/>
</dbReference>
<gene>
    <name evidence="3" type="ORF">GCM10007925_20000</name>
</gene>
<reference evidence="4" key="1">
    <citation type="journal article" date="2019" name="Int. J. Syst. Evol. Microbiol.">
        <title>The Global Catalogue of Microorganisms (GCM) 10K type strain sequencing project: providing services to taxonomists for standard genome sequencing and annotation.</title>
        <authorList>
            <consortium name="The Broad Institute Genomics Platform"/>
            <consortium name="The Broad Institute Genome Sequencing Center for Infectious Disease"/>
            <person name="Wu L."/>
            <person name="Ma J."/>
        </authorList>
    </citation>
    <scope>NUCLEOTIDE SEQUENCE [LARGE SCALE GENOMIC DNA]</scope>
    <source>
        <strain evidence="4">NBRC 102146</strain>
    </source>
</reference>
<evidence type="ECO:0000256" key="1">
    <source>
        <dbReference type="SAM" id="SignalP"/>
    </source>
</evidence>
<evidence type="ECO:0000313" key="3">
    <source>
        <dbReference type="EMBL" id="GLR48286.1"/>
    </source>
</evidence>
<dbReference type="Pfam" id="PF13474">
    <property type="entry name" value="SnoaL_3"/>
    <property type="match status" value="1"/>
</dbReference>
<evidence type="ECO:0000313" key="4">
    <source>
        <dbReference type="Proteomes" id="UP001156703"/>
    </source>
</evidence>
<dbReference type="InterPro" id="IPR032710">
    <property type="entry name" value="NTF2-like_dom_sf"/>
</dbReference>
<sequence>MLKSLALAALLAGTGATAAPADEAVKAVTTVLDQFNAGNVQAFIDAHTADPVILDEFAPYQWSGQGSVQRWLDSYAKDSAAKKISGGHMAYGRPVQAGSDGTSAYVVLPTTYCMTQAGVRKGADGHMTFILARTEAGWKISSWAYAAPQPTAAVAKAGKCGKAR</sequence>
<evidence type="ECO:0000259" key="2">
    <source>
        <dbReference type="Pfam" id="PF13474"/>
    </source>
</evidence>
<protein>
    <recommendedName>
        <fullName evidence="2">SnoaL-like domain-containing protein</fullName>
    </recommendedName>
</protein>
<name>A0ABQ5Z9Z4_9SPHN</name>
<dbReference type="Proteomes" id="UP001156703">
    <property type="component" value="Unassembled WGS sequence"/>
</dbReference>
<dbReference type="Gene3D" id="3.10.450.50">
    <property type="match status" value="1"/>
</dbReference>
<feature type="signal peptide" evidence="1">
    <location>
        <begin position="1"/>
        <end position="18"/>
    </location>
</feature>
<organism evidence="3 4">
    <name type="scientific">Sphingomonas astaxanthinifaciens DSM 22298</name>
    <dbReference type="NCBI Taxonomy" id="1123267"/>
    <lineage>
        <taxon>Bacteria</taxon>
        <taxon>Pseudomonadati</taxon>
        <taxon>Pseudomonadota</taxon>
        <taxon>Alphaproteobacteria</taxon>
        <taxon>Sphingomonadales</taxon>
        <taxon>Sphingomonadaceae</taxon>
        <taxon>Sphingomonas</taxon>
    </lineage>
</organism>